<organism evidence="1 2">
    <name type="scientific">Burkholderia vietnamiensis (strain G4 / LMG 22486)</name>
    <name type="common">Burkholderia cepacia (strain R1808)</name>
    <dbReference type="NCBI Taxonomy" id="269482"/>
    <lineage>
        <taxon>Bacteria</taxon>
        <taxon>Pseudomonadati</taxon>
        <taxon>Pseudomonadota</taxon>
        <taxon>Betaproteobacteria</taxon>
        <taxon>Burkholderiales</taxon>
        <taxon>Burkholderiaceae</taxon>
        <taxon>Burkholderia</taxon>
        <taxon>Burkholderia cepacia complex</taxon>
    </lineage>
</organism>
<dbReference type="Proteomes" id="UP000002287">
    <property type="component" value="Plasmid pBVIE01"/>
</dbReference>
<evidence type="ECO:0000313" key="1">
    <source>
        <dbReference type="EMBL" id="ABO59828.1"/>
    </source>
</evidence>
<proteinExistence type="predicted"/>
<evidence type="ECO:0000313" key="2">
    <source>
        <dbReference type="Proteomes" id="UP000002287"/>
    </source>
</evidence>
<dbReference type="HOGENOM" id="CLU_1700951_0_0_4"/>
<dbReference type="EMBL" id="CP000617">
    <property type="protein sequence ID" value="ABO59828.1"/>
    <property type="molecule type" value="Genomic_DNA"/>
</dbReference>
<dbReference type="KEGG" id="bvi:Bcep1808_6941"/>
<accession>A4JU75</accession>
<geneLocation type="plasmid" evidence="1 2">
    <name>pBVIE01</name>
</geneLocation>
<dbReference type="AlphaFoldDB" id="A4JU75"/>
<sequence length="154" mass="16541">MSLCANFGDSPARLRRMKPRQKKKSDRGALSHEEAIIAAGYAHCDFNASHRSDCDVCRNATIRARLFVAISQGEVTETDHYACPSCALFKASEMELERAWWKTALPCPACGGINAAPIAFELQSPTCDHCAPYGLVSPEVAAKLAGLSMGSAHG</sequence>
<protein>
    <submittedName>
        <fullName evidence="1">Uncharacterized protein</fullName>
    </submittedName>
</protein>
<keyword evidence="1" id="KW-0614">Plasmid</keyword>
<reference evidence="1 2" key="1">
    <citation type="submission" date="2007-03" db="EMBL/GenBank/DDBJ databases">
        <title>Complete sequence of plasmid pBVIE01 of Burkholderia vietnamiensis G4.</title>
        <authorList>
            <consortium name="US DOE Joint Genome Institute"/>
            <person name="Copeland A."/>
            <person name="Lucas S."/>
            <person name="Lapidus A."/>
            <person name="Barry K."/>
            <person name="Detter J.C."/>
            <person name="Glavina del Rio T."/>
            <person name="Hammon N."/>
            <person name="Israni S."/>
            <person name="Dalin E."/>
            <person name="Tice H."/>
            <person name="Pitluck S."/>
            <person name="Chain P."/>
            <person name="Malfatti S."/>
            <person name="Shin M."/>
            <person name="Vergez L."/>
            <person name="Schmutz J."/>
            <person name="Larimer F."/>
            <person name="Land M."/>
            <person name="Hauser L."/>
            <person name="Kyrpides N."/>
            <person name="Tiedje J."/>
            <person name="Richardson P."/>
        </authorList>
    </citation>
    <scope>NUCLEOTIDE SEQUENCE [LARGE SCALE GENOMIC DNA]</scope>
    <source>
        <strain evidence="2">G4 / LMG 22486</strain>
        <plasmid evidence="1 2">pBVIE01</plasmid>
    </source>
</reference>
<gene>
    <name evidence="1" type="ordered locus">Bcep1808_6941</name>
</gene>
<name>A4JU75_BURVG</name>